<evidence type="ECO:0000256" key="5">
    <source>
        <dbReference type="SAM" id="Coils"/>
    </source>
</evidence>
<evidence type="ECO:0000256" key="1">
    <source>
        <dbReference type="ARBA" id="ARBA00022741"/>
    </source>
</evidence>
<evidence type="ECO:0000256" key="4">
    <source>
        <dbReference type="ARBA" id="ARBA00022840"/>
    </source>
</evidence>
<dbReference type="CDD" id="cd18793">
    <property type="entry name" value="SF2_C_SNF"/>
    <property type="match status" value="1"/>
</dbReference>
<dbReference type="FunCoup" id="A0A0V0QPF0">
    <property type="interactions" value="3"/>
</dbReference>
<dbReference type="Pfam" id="PF00176">
    <property type="entry name" value="SNF2-rel_dom"/>
    <property type="match status" value="1"/>
</dbReference>
<evidence type="ECO:0000313" key="8">
    <source>
        <dbReference type="EMBL" id="KRX04174.1"/>
    </source>
</evidence>
<feature type="coiled-coil region" evidence="5">
    <location>
        <begin position="283"/>
        <end position="310"/>
    </location>
</feature>
<dbReference type="InterPro" id="IPR038718">
    <property type="entry name" value="SNF2-like_sf"/>
</dbReference>
<keyword evidence="2 8" id="KW-0378">Hydrolase</keyword>
<evidence type="ECO:0000313" key="9">
    <source>
        <dbReference type="Proteomes" id="UP000054937"/>
    </source>
</evidence>
<comment type="caution">
    <text evidence="8">The sequence shown here is derived from an EMBL/GenBank/DDBJ whole genome shotgun (WGS) entry which is preliminary data.</text>
</comment>
<dbReference type="InParanoid" id="A0A0V0QPF0"/>
<proteinExistence type="predicted"/>
<accession>A0A0V0QPF0</accession>
<dbReference type="InterPro" id="IPR000330">
    <property type="entry name" value="SNF2_N"/>
</dbReference>
<protein>
    <submittedName>
        <fullName evidence="8">p-loop containing nucleoside triphosphate hydrolase</fullName>
    </submittedName>
</protein>
<dbReference type="InterPro" id="IPR049730">
    <property type="entry name" value="SNF2/RAD54-like_C"/>
</dbReference>
<dbReference type="Gene3D" id="3.40.50.300">
    <property type="entry name" value="P-loop containing nucleotide triphosphate hydrolases"/>
    <property type="match status" value="1"/>
</dbReference>
<dbReference type="InterPro" id="IPR001650">
    <property type="entry name" value="Helicase_C-like"/>
</dbReference>
<dbReference type="Gene3D" id="3.40.50.10810">
    <property type="entry name" value="Tandem AAA-ATPase domain"/>
    <property type="match status" value="1"/>
</dbReference>
<evidence type="ECO:0000256" key="2">
    <source>
        <dbReference type="ARBA" id="ARBA00022801"/>
    </source>
</evidence>
<dbReference type="OMA" id="SQGNWCS"/>
<keyword evidence="4" id="KW-0067">ATP-binding</keyword>
<dbReference type="PANTHER" id="PTHR45766">
    <property type="entry name" value="DNA ANNEALING HELICASE AND ENDONUCLEASE ZRANB3 FAMILY MEMBER"/>
    <property type="match status" value="1"/>
</dbReference>
<sequence length="529" mass="61358">MKIGIQLLSEQKVLIQCSEFSQNSKNNILYTDNQTCDQLLPDYILSRLYKFQIEGVNYGLQKYGRILLADEMGTGKTIQALALSWCFKKVFPCLIIVPTSLKNIWKQQIGSWLREIQETEVQVISKKGQAIQKNVQILIISYELAANYSQQLNEMKFKIAIADEAHYLKNPKSKRSESIIPLLQKCKHVILLTGTPAMNKPKDLYTMVSILRPDIFQYFKDFGNRYCDPQPSQWGQGMEYEGLTNSQELNFIMNKYFIVRRLKSEVLVYLPRKHREIKYIEPDQQYKQEIQQLLNQNKSIVQNLEELTQNPNVDIETKNDQQGKYDQWSSFTKSYQLTGKAKIQSALKQIEIILKTQDKIIIFAYHVEVINCISDFLNRNLIKYVKLDGSVDVKQRQTNVDLFQNDKRVQVSLLSLKASALGVTLTAASHIVFVELYWNPSIMIQAEDRAHRIGQQQEVTCTYLLCQDTLDSIMYKQIQKKMENIQQAIDDQQFTVNEDQIMADENINNQAVSELRQQVQRNQSGKDAD</sequence>
<evidence type="ECO:0000259" key="6">
    <source>
        <dbReference type="PROSITE" id="PS51192"/>
    </source>
</evidence>
<name>A0A0V0QPF0_PSEPJ</name>
<dbReference type="Proteomes" id="UP000054937">
    <property type="component" value="Unassembled WGS sequence"/>
</dbReference>
<evidence type="ECO:0000256" key="3">
    <source>
        <dbReference type="ARBA" id="ARBA00022806"/>
    </source>
</evidence>
<dbReference type="GO" id="GO:0031297">
    <property type="term" value="P:replication fork processing"/>
    <property type="evidence" value="ECO:0007669"/>
    <property type="project" value="TreeGrafter"/>
</dbReference>
<dbReference type="GO" id="GO:0043596">
    <property type="term" value="C:nuclear replication fork"/>
    <property type="evidence" value="ECO:0007669"/>
    <property type="project" value="TreeGrafter"/>
</dbReference>
<dbReference type="EMBL" id="LDAU01000120">
    <property type="protein sequence ID" value="KRX04174.1"/>
    <property type="molecule type" value="Genomic_DNA"/>
</dbReference>
<feature type="domain" description="Helicase C-terminal" evidence="7">
    <location>
        <begin position="346"/>
        <end position="502"/>
    </location>
</feature>
<keyword evidence="5" id="KW-0175">Coiled coil</keyword>
<dbReference type="GO" id="GO:0006281">
    <property type="term" value="P:DNA repair"/>
    <property type="evidence" value="ECO:0007669"/>
    <property type="project" value="TreeGrafter"/>
</dbReference>
<feature type="domain" description="Helicase ATP-binding" evidence="6">
    <location>
        <begin position="57"/>
        <end position="214"/>
    </location>
</feature>
<dbReference type="Pfam" id="PF00271">
    <property type="entry name" value="Helicase_C"/>
    <property type="match status" value="1"/>
</dbReference>
<dbReference type="InterPro" id="IPR014001">
    <property type="entry name" value="Helicase_ATP-bd"/>
</dbReference>
<dbReference type="AlphaFoldDB" id="A0A0V0QPF0"/>
<dbReference type="GO" id="GO:0005524">
    <property type="term" value="F:ATP binding"/>
    <property type="evidence" value="ECO:0007669"/>
    <property type="project" value="UniProtKB-KW"/>
</dbReference>
<dbReference type="PROSITE" id="PS51194">
    <property type="entry name" value="HELICASE_CTER"/>
    <property type="match status" value="1"/>
</dbReference>
<keyword evidence="3" id="KW-0347">Helicase</keyword>
<dbReference type="GO" id="GO:0016787">
    <property type="term" value="F:hydrolase activity"/>
    <property type="evidence" value="ECO:0007669"/>
    <property type="project" value="UniProtKB-KW"/>
</dbReference>
<reference evidence="8 9" key="1">
    <citation type="journal article" date="2015" name="Sci. Rep.">
        <title>Genome of the facultative scuticociliatosis pathogen Pseudocohnilembus persalinus provides insight into its virulence through horizontal gene transfer.</title>
        <authorList>
            <person name="Xiong J."/>
            <person name="Wang G."/>
            <person name="Cheng J."/>
            <person name="Tian M."/>
            <person name="Pan X."/>
            <person name="Warren A."/>
            <person name="Jiang C."/>
            <person name="Yuan D."/>
            <person name="Miao W."/>
        </authorList>
    </citation>
    <scope>NUCLEOTIDE SEQUENCE [LARGE SCALE GENOMIC DNA]</scope>
    <source>
        <strain evidence="8">36N120E</strain>
    </source>
</reference>
<dbReference type="GO" id="GO:0004520">
    <property type="term" value="F:DNA endonuclease activity"/>
    <property type="evidence" value="ECO:0007669"/>
    <property type="project" value="TreeGrafter"/>
</dbReference>
<dbReference type="GO" id="GO:0004386">
    <property type="term" value="F:helicase activity"/>
    <property type="evidence" value="ECO:0007669"/>
    <property type="project" value="UniProtKB-KW"/>
</dbReference>
<organism evidence="8 9">
    <name type="scientific">Pseudocohnilembus persalinus</name>
    <name type="common">Ciliate</name>
    <dbReference type="NCBI Taxonomy" id="266149"/>
    <lineage>
        <taxon>Eukaryota</taxon>
        <taxon>Sar</taxon>
        <taxon>Alveolata</taxon>
        <taxon>Ciliophora</taxon>
        <taxon>Intramacronucleata</taxon>
        <taxon>Oligohymenophorea</taxon>
        <taxon>Scuticociliatia</taxon>
        <taxon>Philasterida</taxon>
        <taxon>Pseudocohnilembidae</taxon>
        <taxon>Pseudocohnilembus</taxon>
    </lineage>
</organism>
<gene>
    <name evidence="8" type="ORF">PPERSA_11298</name>
</gene>
<dbReference type="SMART" id="SM00487">
    <property type="entry name" value="DEXDc"/>
    <property type="match status" value="1"/>
</dbReference>
<dbReference type="SMART" id="SM00490">
    <property type="entry name" value="HELICc"/>
    <property type="match status" value="1"/>
</dbReference>
<keyword evidence="9" id="KW-1185">Reference proteome</keyword>
<dbReference type="PROSITE" id="PS51192">
    <property type="entry name" value="HELICASE_ATP_BIND_1"/>
    <property type="match status" value="1"/>
</dbReference>
<dbReference type="SUPFAM" id="SSF52540">
    <property type="entry name" value="P-loop containing nucleoside triphosphate hydrolases"/>
    <property type="match status" value="2"/>
</dbReference>
<dbReference type="OrthoDB" id="309679at2759"/>
<dbReference type="PANTHER" id="PTHR45766:SF3">
    <property type="entry name" value="DNA ANNEALING HELICASE AND ENDONUCLEASE ZRANB3"/>
    <property type="match status" value="1"/>
</dbReference>
<evidence type="ECO:0000259" key="7">
    <source>
        <dbReference type="PROSITE" id="PS51194"/>
    </source>
</evidence>
<dbReference type="InterPro" id="IPR027417">
    <property type="entry name" value="P-loop_NTPase"/>
</dbReference>
<keyword evidence="1" id="KW-0547">Nucleotide-binding</keyword>